<keyword evidence="2" id="KW-1185">Reference proteome</keyword>
<dbReference type="AlphaFoldDB" id="A0A1V6M1Z6"/>
<dbReference type="EMBL" id="MJUW02000038">
    <property type="protein sequence ID" value="OQD46412.1"/>
    <property type="molecule type" value="Genomic_DNA"/>
</dbReference>
<protein>
    <submittedName>
        <fullName evidence="1">Uncharacterized protein</fullName>
    </submittedName>
</protein>
<evidence type="ECO:0000313" key="1">
    <source>
        <dbReference type="EMBL" id="OQD46412.1"/>
    </source>
</evidence>
<dbReference type="Proteomes" id="UP000242219">
    <property type="component" value="Unassembled WGS sequence"/>
</dbReference>
<name>A0A1V6M1Z6_9BACT</name>
<organism evidence="1 2">
    <name type="scientific">Candidatus Brocadia sapporoensis</name>
    <dbReference type="NCBI Taxonomy" id="392547"/>
    <lineage>
        <taxon>Bacteria</taxon>
        <taxon>Pseudomonadati</taxon>
        <taxon>Planctomycetota</taxon>
        <taxon>Candidatus Brocadiia</taxon>
        <taxon>Candidatus Brocadiales</taxon>
        <taxon>Candidatus Brocadiaceae</taxon>
        <taxon>Candidatus Brocadia</taxon>
    </lineage>
</organism>
<proteinExistence type="predicted"/>
<gene>
    <name evidence="1" type="ORF">BIY37_03395</name>
</gene>
<sequence>MFFLDNINYFDINTQTCNIQHMAVQIILIIFLKKEGSQKIIRMKREWRCLYGLIVQDMVRVYKKLHTKERKNE</sequence>
<comment type="caution">
    <text evidence="1">The sequence shown here is derived from an EMBL/GenBank/DDBJ whole genome shotgun (WGS) entry which is preliminary data.</text>
</comment>
<evidence type="ECO:0000313" key="2">
    <source>
        <dbReference type="Proteomes" id="UP000242219"/>
    </source>
</evidence>
<reference evidence="1 2" key="1">
    <citation type="journal article" date="2016" name="Genome Announc.">
        <title>Draft Genome Sequence of the Anaerobic Ammonium-Oxidizing Bacterium 'Candidatus Brocadia sp. 40'.</title>
        <authorList>
            <person name="Ali M."/>
            <person name="Haroon M.F."/>
            <person name="Narita Y."/>
            <person name="Zhang L."/>
            <person name="Rangel Shaw D."/>
            <person name="Okabe S."/>
            <person name="Saikaly P.E."/>
        </authorList>
    </citation>
    <scope>NUCLEOTIDE SEQUENCE [LARGE SCALE GENOMIC DNA]</scope>
    <source>
        <strain evidence="1 2">40</strain>
    </source>
</reference>
<accession>A0A1V6M1Z6</accession>